<keyword evidence="2" id="KW-1185">Reference proteome</keyword>
<comment type="caution">
    <text evidence="1">The sequence shown here is derived from an EMBL/GenBank/DDBJ whole genome shotgun (WGS) entry which is preliminary data.</text>
</comment>
<organism evidence="1 2">
    <name type="scientific">Pneumocystis oryctolagi</name>
    <dbReference type="NCBI Taxonomy" id="42067"/>
    <lineage>
        <taxon>Eukaryota</taxon>
        <taxon>Fungi</taxon>
        <taxon>Dikarya</taxon>
        <taxon>Ascomycota</taxon>
        <taxon>Taphrinomycotina</taxon>
        <taxon>Pneumocystomycetes</taxon>
        <taxon>Pneumocystaceae</taxon>
        <taxon>Pneumocystis</taxon>
    </lineage>
</organism>
<protein>
    <submittedName>
        <fullName evidence="1">Uncharacterized protein</fullName>
    </submittedName>
</protein>
<dbReference type="Proteomes" id="UP000768646">
    <property type="component" value="Unassembled WGS sequence"/>
</dbReference>
<sequence length="84" mass="10101">MHPPISPHKHPDCYEIMQQLEKCHKSGFFKYFLGKCNDLKKNVVQCLSEERLKQQRVNQTKNREKKVKMQKYLEELDKEAYSNS</sequence>
<gene>
    <name evidence="1" type="ORF">PORY_002626</name>
</gene>
<dbReference type="EMBL" id="JABTEG010000013">
    <property type="protein sequence ID" value="KAG4303973.1"/>
    <property type="molecule type" value="Genomic_DNA"/>
</dbReference>
<name>A0ACB7C8X4_9ASCO</name>
<evidence type="ECO:0000313" key="2">
    <source>
        <dbReference type="Proteomes" id="UP000768646"/>
    </source>
</evidence>
<accession>A0ACB7C8X4</accession>
<proteinExistence type="predicted"/>
<evidence type="ECO:0000313" key="1">
    <source>
        <dbReference type="EMBL" id="KAG4303973.1"/>
    </source>
</evidence>
<reference evidence="1 2" key="1">
    <citation type="journal article" date="2021" name="Commun. Biol.">
        <title>Genomic insights into the host specific adaptation of the Pneumocystis genus.</title>
        <authorList>
            <person name="Cisse O.H."/>
            <person name="Ma L."/>
            <person name="Dekker J.P."/>
            <person name="Khil P.P."/>
            <person name="Youn J.-H."/>
            <person name="Brenchley J.M."/>
            <person name="Blair R."/>
            <person name="Pahar B."/>
            <person name="Chabe M."/>
            <person name="Van Rompay K.K.A."/>
            <person name="Keesler R."/>
            <person name="Sukura A."/>
            <person name="Hirsch V."/>
            <person name="Kutty G."/>
            <person name="Liu Y."/>
            <person name="Peng L."/>
            <person name="Chen J."/>
            <person name="Song J."/>
            <person name="Weissenbacher-Lang C."/>
            <person name="Xu J."/>
            <person name="Upham N.S."/>
            <person name="Stajich J.E."/>
            <person name="Cuomo C.A."/>
            <person name="Cushion M.T."/>
            <person name="Kovacs J.A."/>
        </authorList>
    </citation>
    <scope>NUCLEOTIDE SEQUENCE [LARGE SCALE GENOMIC DNA]</scope>
    <source>
        <strain evidence="1 2">RABM</strain>
    </source>
</reference>